<reference evidence="1 2" key="1">
    <citation type="submission" date="2018-11" db="EMBL/GenBank/DDBJ databases">
        <authorList>
            <consortium name="Pathogen Informatics"/>
        </authorList>
    </citation>
    <scope>NUCLEOTIDE SEQUENCE [LARGE SCALE GENOMIC DNA]</scope>
</reference>
<evidence type="ECO:0000313" key="1">
    <source>
        <dbReference type="EMBL" id="VDN13977.1"/>
    </source>
</evidence>
<name>A0A3P7LQM6_DIBLA</name>
<accession>A0A3P7LQM6</accession>
<dbReference type="AlphaFoldDB" id="A0A3P7LQM6"/>
<keyword evidence="2" id="KW-1185">Reference proteome</keyword>
<evidence type="ECO:0000313" key="2">
    <source>
        <dbReference type="Proteomes" id="UP000281553"/>
    </source>
</evidence>
<sequence>MAVGDVLLPLQSKGYRDLNVPGFIKDVVISYSSGLNLSEHCALVESKAHGTVASCDVNKQKVTSNSQVKQVGVGGQKFIA</sequence>
<organism evidence="1 2">
    <name type="scientific">Dibothriocephalus latus</name>
    <name type="common">Fish tapeworm</name>
    <name type="synonym">Diphyllobothrium latum</name>
    <dbReference type="NCBI Taxonomy" id="60516"/>
    <lineage>
        <taxon>Eukaryota</taxon>
        <taxon>Metazoa</taxon>
        <taxon>Spiralia</taxon>
        <taxon>Lophotrochozoa</taxon>
        <taxon>Platyhelminthes</taxon>
        <taxon>Cestoda</taxon>
        <taxon>Eucestoda</taxon>
        <taxon>Diphyllobothriidea</taxon>
        <taxon>Diphyllobothriidae</taxon>
        <taxon>Dibothriocephalus</taxon>
    </lineage>
</organism>
<proteinExistence type="predicted"/>
<dbReference type="EMBL" id="UYRU01057897">
    <property type="protein sequence ID" value="VDN13977.1"/>
    <property type="molecule type" value="Genomic_DNA"/>
</dbReference>
<gene>
    <name evidence="1" type="ORF">DILT_LOCUS9808</name>
</gene>
<dbReference type="Proteomes" id="UP000281553">
    <property type="component" value="Unassembled WGS sequence"/>
</dbReference>
<protein>
    <submittedName>
        <fullName evidence="1">Uncharacterized protein</fullName>
    </submittedName>
</protein>